<feature type="region of interest" description="Disordered" evidence="1">
    <location>
        <begin position="63"/>
        <end position="89"/>
    </location>
</feature>
<reference evidence="2" key="1">
    <citation type="journal article" date="2023" name="Mol. Phylogenet. Evol.">
        <title>Genome-scale phylogeny and comparative genomics of the fungal order Sordariales.</title>
        <authorList>
            <person name="Hensen N."/>
            <person name="Bonometti L."/>
            <person name="Westerberg I."/>
            <person name="Brannstrom I.O."/>
            <person name="Guillou S."/>
            <person name="Cros-Aarteil S."/>
            <person name="Calhoun S."/>
            <person name="Haridas S."/>
            <person name="Kuo A."/>
            <person name="Mondo S."/>
            <person name="Pangilinan J."/>
            <person name="Riley R."/>
            <person name="LaButti K."/>
            <person name="Andreopoulos B."/>
            <person name="Lipzen A."/>
            <person name="Chen C."/>
            <person name="Yan M."/>
            <person name="Daum C."/>
            <person name="Ng V."/>
            <person name="Clum A."/>
            <person name="Steindorff A."/>
            <person name="Ohm R.A."/>
            <person name="Martin F."/>
            <person name="Silar P."/>
            <person name="Natvig D.O."/>
            <person name="Lalanne C."/>
            <person name="Gautier V."/>
            <person name="Ament-Velasquez S.L."/>
            <person name="Kruys A."/>
            <person name="Hutchinson M.I."/>
            <person name="Powell A.J."/>
            <person name="Barry K."/>
            <person name="Miller A.N."/>
            <person name="Grigoriev I.V."/>
            <person name="Debuchy R."/>
            <person name="Gladieux P."/>
            <person name="Hiltunen Thoren M."/>
            <person name="Johannesson H."/>
        </authorList>
    </citation>
    <scope>NUCLEOTIDE SEQUENCE</scope>
    <source>
        <strain evidence="2">CBS 955.72</strain>
    </source>
</reference>
<keyword evidence="3" id="KW-1185">Reference proteome</keyword>
<dbReference type="Proteomes" id="UP001275084">
    <property type="component" value="Unassembled WGS sequence"/>
</dbReference>
<feature type="compositionally biased region" description="Acidic residues" evidence="1">
    <location>
        <begin position="160"/>
        <end position="173"/>
    </location>
</feature>
<feature type="region of interest" description="Disordered" evidence="1">
    <location>
        <begin position="196"/>
        <end position="217"/>
    </location>
</feature>
<sequence>MRIWQEIHDDLHLSISAGRPRQESHPLDCCRFPKTHWRTGFQHGAPCKALNALADQLKNPASKVPAASSLDRLRAGNASTTAKGDQGSSMNSLTRIVMDIATHFGSVMSSLSKERIAFADGIEGVTLAHESPPAPNLDGPPPGHTPTSGDHKDVVQPASDEGDETPAEAPADDGIEHKPPLDRMSDVEAKDITGTDAIGLSATPPGTISSSPPRPWRPSIQYTLSGVVKREAPAFAEPLQPSYEFDTCSRGVVNGEVPAPAEPARLPHGSAFSAAAQPPSVPAQSRAPPVPTQSRDPPVTSHFRLSPVSY</sequence>
<feature type="compositionally biased region" description="Polar residues" evidence="1">
    <location>
        <begin position="77"/>
        <end position="89"/>
    </location>
</feature>
<feature type="region of interest" description="Disordered" evidence="1">
    <location>
        <begin position="256"/>
        <end position="310"/>
    </location>
</feature>
<evidence type="ECO:0000313" key="3">
    <source>
        <dbReference type="Proteomes" id="UP001275084"/>
    </source>
</evidence>
<proteinExistence type="predicted"/>
<evidence type="ECO:0000256" key="1">
    <source>
        <dbReference type="SAM" id="MobiDB-lite"/>
    </source>
</evidence>
<feature type="region of interest" description="Disordered" evidence="1">
    <location>
        <begin position="127"/>
        <end position="181"/>
    </location>
</feature>
<feature type="compositionally biased region" description="Low complexity" evidence="1">
    <location>
        <begin position="270"/>
        <end position="287"/>
    </location>
</feature>
<feature type="compositionally biased region" description="Pro residues" evidence="1">
    <location>
        <begin position="132"/>
        <end position="144"/>
    </location>
</feature>
<reference evidence="2" key="2">
    <citation type="submission" date="2023-06" db="EMBL/GenBank/DDBJ databases">
        <authorList>
            <consortium name="Lawrence Berkeley National Laboratory"/>
            <person name="Haridas S."/>
            <person name="Hensen N."/>
            <person name="Bonometti L."/>
            <person name="Westerberg I."/>
            <person name="Brannstrom I.O."/>
            <person name="Guillou S."/>
            <person name="Cros-Aarteil S."/>
            <person name="Calhoun S."/>
            <person name="Kuo A."/>
            <person name="Mondo S."/>
            <person name="Pangilinan J."/>
            <person name="Riley R."/>
            <person name="Labutti K."/>
            <person name="Andreopoulos B."/>
            <person name="Lipzen A."/>
            <person name="Chen C."/>
            <person name="Yanf M."/>
            <person name="Daum C."/>
            <person name="Ng V."/>
            <person name="Clum A."/>
            <person name="Steindorff A."/>
            <person name="Ohm R."/>
            <person name="Martin F."/>
            <person name="Silar P."/>
            <person name="Natvig D."/>
            <person name="Lalanne C."/>
            <person name="Gautier V."/>
            <person name="Ament-Velasquez S.L."/>
            <person name="Kruys A."/>
            <person name="Hutchinson M.I."/>
            <person name="Powell A.J."/>
            <person name="Barry K."/>
            <person name="Miller A.N."/>
            <person name="Grigoriev I.V."/>
            <person name="Debuchy R."/>
            <person name="Gladieux P."/>
            <person name="Thoren M.H."/>
            <person name="Johannesson H."/>
        </authorList>
    </citation>
    <scope>NUCLEOTIDE SEQUENCE</scope>
    <source>
        <strain evidence="2">CBS 955.72</strain>
    </source>
</reference>
<comment type="caution">
    <text evidence="2">The sequence shown here is derived from an EMBL/GenBank/DDBJ whole genome shotgun (WGS) entry which is preliminary data.</text>
</comment>
<dbReference type="AlphaFoldDB" id="A0AAJ0MKI8"/>
<gene>
    <name evidence="2" type="ORF">B0T25DRAFT_627854</name>
</gene>
<name>A0AAJ0MKI8_9PEZI</name>
<evidence type="ECO:0000313" key="2">
    <source>
        <dbReference type="EMBL" id="KAK3363859.1"/>
    </source>
</evidence>
<protein>
    <submittedName>
        <fullName evidence="2">Uncharacterized protein</fullName>
    </submittedName>
</protein>
<accession>A0AAJ0MKI8</accession>
<organism evidence="2 3">
    <name type="scientific">Lasiosphaeria hispida</name>
    <dbReference type="NCBI Taxonomy" id="260671"/>
    <lineage>
        <taxon>Eukaryota</taxon>
        <taxon>Fungi</taxon>
        <taxon>Dikarya</taxon>
        <taxon>Ascomycota</taxon>
        <taxon>Pezizomycotina</taxon>
        <taxon>Sordariomycetes</taxon>
        <taxon>Sordariomycetidae</taxon>
        <taxon>Sordariales</taxon>
        <taxon>Lasiosphaeriaceae</taxon>
        <taxon>Lasiosphaeria</taxon>
    </lineage>
</organism>
<dbReference type="EMBL" id="JAUIQD010000001">
    <property type="protein sequence ID" value="KAK3363859.1"/>
    <property type="molecule type" value="Genomic_DNA"/>
</dbReference>